<keyword evidence="3" id="KW-0326">Glycosidase</keyword>
<evidence type="ECO:0000259" key="2">
    <source>
        <dbReference type="PROSITE" id="PS51677"/>
    </source>
</evidence>
<gene>
    <name evidence="3" type="ORF">Thimo_1981</name>
</gene>
<keyword evidence="4" id="KW-1185">Reference proteome</keyword>
<sequence length="260" mass="29107">MQHRPPRHISILMYHQVGVFAPMKSHRANYCDHRRFAAQMALLARLNWTVLNLDQALACLRGDVPTPRRALVLTFDDAYENFADYALPVLQRHGFPATVYAISGWLGRRADWFAKDPGRPIPRLMSGARLRELRAADITIGSHSANHVKLGETDPRTRRAELRDSKAALEDLLGEPVRHLGYPFGSFDLDTVRAAAETGYASATTCLRGAACPTDHPLALPRKAISFGDDLIGFWWKLAIKNAPKPALTAWRQRLAVEPR</sequence>
<dbReference type="PANTHER" id="PTHR34216:SF7">
    <property type="entry name" value="POLY-BETA-1,6-N-ACETYL-D-GLUCOSAMINE N-DEACETYLASE"/>
    <property type="match status" value="1"/>
</dbReference>
<keyword evidence="3" id="KW-0119">Carbohydrate metabolism</keyword>
<feature type="domain" description="NodB homology" evidence="2">
    <location>
        <begin position="69"/>
        <end position="260"/>
    </location>
</feature>
<dbReference type="Proteomes" id="UP000010816">
    <property type="component" value="Chromosome"/>
</dbReference>
<name>L0GXN1_9GAMM</name>
<protein>
    <submittedName>
        <fullName evidence="3">Putative xylanase/chitin deacetylase</fullName>
    </submittedName>
</protein>
<dbReference type="Gene3D" id="3.20.20.370">
    <property type="entry name" value="Glycoside hydrolase/deacetylase"/>
    <property type="match status" value="1"/>
</dbReference>
<dbReference type="InterPro" id="IPR051398">
    <property type="entry name" value="Polysacch_Deacetylase"/>
</dbReference>
<evidence type="ECO:0000256" key="1">
    <source>
        <dbReference type="ARBA" id="ARBA00022729"/>
    </source>
</evidence>
<dbReference type="PANTHER" id="PTHR34216">
    <property type="match status" value="1"/>
</dbReference>
<dbReference type="GO" id="GO:0045493">
    <property type="term" value="P:xylan catabolic process"/>
    <property type="evidence" value="ECO:0007669"/>
    <property type="project" value="UniProtKB-KW"/>
</dbReference>
<dbReference type="CDD" id="cd10918">
    <property type="entry name" value="CE4_NodB_like_5s_6s"/>
    <property type="match status" value="1"/>
</dbReference>
<proteinExistence type="predicted"/>
<dbReference type="PROSITE" id="PS51677">
    <property type="entry name" value="NODB"/>
    <property type="match status" value="1"/>
</dbReference>
<keyword evidence="1" id="KW-0732">Signal</keyword>
<dbReference type="GO" id="GO:0016810">
    <property type="term" value="F:hydrolase activity, acting on carbon-nitrogen (but not peptide) bonds"/>
    <property type="evidence" value="ECO:0007669"/>
    <property type="project" value="InterPro"/>
</dbReference>
<dbReference type="HOGENOM" id="CLU_030024_5_2_6"/>
<dbReference type="eggNOG" id="COG0726">
    <property type="taxonomic scope" value="Bacteria"/>
</dbReference>
<keyword evidence="3" id="KW-0378">Hydrolase</keyword>
<evidence type="ECO:0000313" key="3">
    <source>
        <dbReference type="EMBL" id="AGA90746.1"/>
    </source>
</evidence>
<dbReference type="RefSeq" id="WP_015280887.1">
    <property type="nucleotide sequence ID" value="NC_019940.1"/>
</dbReference>
<dbReference type="AlphaFoldDB" id="L0GXN1"/>
<dbReference type="InterPro" id="IPR011330">
    <property type="entry name" value="Glyco_hydro/deAcase_b/a-brl"/>
</dbReference>
<dbReference type="OrthoDB" id="9814639at2"/>
<dbReference type="PATRIC" id="fig|765912.4.peg.1942"/>
<keyword evidence="3" id="KW-0624">Polysaccharide degradation</keyword>
<dbReference type="InterPro" id="IPR002509">
    <property type="entry name" value="NODB_dom"/>
</dbReference>
<dbReference type="KEGG" id="tmb:Thimo_1981"/>
<organism evidence="3 4">
    <name type="scientific">Thioflavicoccus mobilis 8321</name>
    <dbReference type="NCBI Taxonomy" id="765912"/>
    <lineage>
        <taxon>Bacteria</taxon>
        <taxon>Pseudomonadati</taxon>
        <taxon>Pseudomonadota</taxon>
        <taxon>Gammaproteobacteria</taxon>
        <taxon>Chromatiales</taxon>
        <taxon>Chromatiaceae</taxon>
        <taxon>Thioflavicoccus</taxon>
    </lineage>
</organism>
<dbReference type="STRING" id="765912.Thimo_1981"/>
<accession>L0GXN1</accession>
<reference evidence="3 4" key="1">
    <citation type="submission" date="2011-09" db="EMBL/GenBank/DDBJ databases">
        <title>Complete sequence of chromosome of Thioflavicoccus mobilis 8321.</title>
        <authorList>
            <consortium name="US DOE Joint Genome Institute"/>
            <person name="Lucas S."/>
            <person name="Han J."/>
            <person name="Lapidus A."/>
            <person name="Cheng J.-F."/>
            <person name="Goodwin L."/>
            <person name="Pitluck S."/>
            <person name="Peters L."/>
            <person name="Ovchinnikova G."/>
            <person name="Lu M."/>
            <person name="Detter J.C."/>
            <person name="Han C."/>
            <person name="Tapia R."/>
            <person name="Land M."/>
            <person name="Hauser L."/>
            <person name="Kyrpides N."/>
            <person name="Ivanova N."/>
            <person name="Pagani I."/>
            <person name="Vogl K."/>
            <person name="Liu Z."/>
            <person name="Imhoff J."/>
            <person name="Thiel V."/>
            <person name="Frigaard N.-U."/>
            <person name="Bryant D."/>
            <person name="Woyke T."/>
        </authorList>
    </citation>
    <scope>NUCLEOTIDE SEQUENCE [LARGE SCALE GENOMIC DNA]</scope>
    <source>
        <strain evidence="3 4">8321</strain>
    </source>
</reference>
<evidence type="ECO:0000313" key="4">
    <source>
        <dbReference type="Proteomes" id="UP000010816"/>
    </source>
</evidence>
<keyword evidence="3" id="KW-0858">Xylan degradation</keyword>
<dbReference type="GO" id="GO:0016798">
    <property type="term" value="F:hydrolase activity, acting on glycosyl bonds"/>
    <property type="evidence" value="ECO:0007669"/>
    <property type="project" value="UniProtKB-KW"/>
</dbReference>
<dbReference type="SUPFAM" id="SSF88713">
    <property type="entry name" value="Glycoside hydrolase/deacetylase"/>
    <property type="match status" value="1"/>
</dbReference>
<dbReference type="Pfam" id="PF01522">
    <property type="entry name" value="Polysacc_deac_1"/>
    <property type="match status" value="1"/>
</dbReference>
<dbReference type="EMBL" id="CP003051">
    <property type="protein sequence ID" value="AGA90746.1"/>
    <property type="molecule type" value="Genomic_DNA"/>
</dbReference>